<dbReference type="InterPro" id="IPR003593">
    <property type="entry name" value="AAA+_ATPase"/>
</dbReference>
<keyword evidence="6" id="KW-0614">Plasmid</keyword>
<dbReference type="InterPro" id="IPR017871">
    <property type="entry name" value="ABC_transporter-like_CS"/>
</dbReference>
<dbReference type="NCBIfam" id="NF008453">
    <property type="entry name" value="PRK11308.1"/>
    <property type="match status" value="2"/>
</dbReference>
<keyword evidence="7" id="KW-1185">Reference proteome</keyword>
<evidence type="ECO:0000256" key="4">
    <source>
        <dbReference type="ARBA" id="ARBA00022840"/>
    </source>
</evidence>
<organism evidence="6 7">
    <name type="scientific">Ketogulonicigenium vulgare (strain WSH-001)</name>
    <dbReference type="NCBI Taxonomy" id="759362"/>
    <lineage>
        <taxon>Bacteria</taxon>
        <taxon>Pseudomonadati</taxon>
        <taxon>Pseudomonadota</taxon>
        <taxon>Alphaproteobacteria</taxon>
        <taxon>Rhodobacterales</taxon>
        <taxon>Roseobacteraceae</taxon>
        <taxon>Ketogulonicigenium</taxon>
    </lineage>
</organism>
<feature type="domain" description="ABC transporter" evidence="5">
    <location>
        <begin position="284"/>
        <end position="523"/>
    </location>
</feature>
<feature type="domain" description="ABC transporter" evidence="5">
    <location>
        <begin position="6"/>
        <end position="257"/>
    </location>
</feature>
<keyword evidence="2" id="KW-0813">Transport</keyword>
<dbReference type="PATRIC" id="fig|759362.5.peg.3018"/>
<keyword evidence="3" id="KW-0547">Nucleotide-binding</keyword>
<dbReference type="CDD" id="cd03257">
    <property type="entry name" value="ABC_NikE_OppD_transporters"/>
    <property type="match status" value="2"/>
</dbReference>
<dbReference type="InterPro" id="IPR003439">
    <property type="entry name" value="ABC_transporter-like_ATP-bd"/>
</dbReference>
<evidence type="ECO:0000259" key="5">
    <source>
        <dbReference type="PROSITE" id="PS50893"/>
    </source>
</evidence>
<comment type="subcellular location">
    <subcellularLocation>
        <location evidence="1">Cell inner membrane</location>
        <topology evidence="1">Peripheral membrane protein</topology>
    </subcellularLocation>
</comment>
<dbReference type="InterPro" id="IPR050319">
    <property type="entry name" value="ABC_transp_ATP-bind"/>
</dbReference>
<dbReference type="HOGENOM" id="CLU_000604_86_4_5"/>
<geneLocation type="plasmid" evidence="7">
    <name>pKVU_200</name>
</geneLocation>
<accession>F9YBJ0</accession>
<dbReference type="EMBL" id="CP002020">
    <property type="protein sequence ID" value="AEM42742.1"/>
    <property type="molecule type" value="Genomic_DNA"/>
</dbReference>
<evidence type="ECO:0000256" key="1">
    <source>
        <dbReference type="ARBA" id="ARBA00004417"/>
    </source>
</evidence>
<dbReference type="Pfam" id="PF00005">
    <property type="entry name" value="ABC_tran"/>
    <property type="match status" value="2"/>
</dbReference>
<dbReference type="RefSeq" id="WP_013385703.1">
    <property type="nucleotide sequence ID" value="NC_017385.1"/>
</dbReference>
<dbReference type="GO" id="GO:0005524">
    <property type="term" value="F:ATP binding"/>
    <property type="evidence" value="ECO:0007669"/>
    <property type="project" value="UniProtKB-KW"/>
</dbReference>
<sequence length="541" mass="58408">MNDLALDLNGLTLSYRTKTGESRTILNDINLQIGAGEAVSLVGESGSGKTSLGMAVLGLLAPNASATYRSLTIGGEKITSWRDPLWRQILGNQLALVPQDPNVSLNPVRKIGAQMVENLILHRLATPPEARARAADLLDRVGIDRPLQRLNQFPHELSGGQQQRVLIAMAFSSNPKLIVADEPTSGLDVTVQRIVLDQLDKLRQEFNTAVLLITHDIGVAADRTDRSIVMQLGKMVEQGPVRQVLTRPSHAYTQALIAAAPALHGARRAPSAGLSPAAPGAALVQAQALTKRFGSHPVLHGVSLNIARHSTVAIVGESGSGKSTLARAITGLERIDSGILTFDGVPVPQQGHRALRQHFRRVQMVYQNPYSALDPRFTVAQSIAEPLANFDRPTRATLHRRTSEALDAVALPQSYLTRLPSELSGGERQRVAIARGLILRPDLLVLDEPVSALDVSVQGQILQLLVDLQAEFQLTYLFISHDLAVVRQISDEVHVLNQGRIVSSGPTAQVFDASTDPYTRRLLAAIPGQSLSGQSLDLERI</sequence>
<dbReference type="Gene3D" id="3.40.50.300">
    <property type="entry name" value="P-loop containing nucleotide triphosphate hydrolases"/>
    <property type="match status" value="2"/>
</dbReference>
<dbReference type="GO" id="GO:0015833">
    <property type="term" value="P:peptide transport"/>
    <property type="evidence" value="ECO:0007669"/>
    <property type="project" value="InterPro"/>
</dbReference>
<dbReference type="PROSITE" id="PS00211">
    <property type="entry name" value="ABC_TRANSPORTER_1"/>
    <property type="match status" value="2"/>
</dbReference>
<reference evidence="6 7" key="1">
    <citation type="journal article" date="2011" name="J. Bacteriol.">
        <title>Complete genome sequence of the industrial strain Ketogulonicigenium vulgare WSH-001.</title>
        <authorList>
            <person name="Liu L."/>
            <person name="Li Y."/>
            <person name="Zhang J."/>
            <person name="Zhou Z."/>
            <person name="Liu J."/>
            <person name="Li X."/>
            <person name="Zhou J."/>
            <person name="Du G."/>
            <person name="Wang L."/>
            <person name="Chen J."/>
        </authorList>
    </citation>
    <scope>NUCLEOTIDE SEQUENCE [LARGE SCALE GENOMIC DNA]</scope>
    <source>
        <strain evidence="6 7">WSH-001</strain>
        <plasmid evidence="7">pKVU_200</plasmid>
    </source>
</reference>
<evidence type="ECO:0000313" key="7">
    <source>
        <dbReference type="Proteomes" id="UP000000692"/>
    </source>
</evidence>
<dbReference type="AlphaFoldDB" id="F9YBJ0"/>
<dbReference type="OrthoDB" id="7614182at2"/>
<proteinExistence type="predicted"/>
<evidence type="ECO:0000256" key="2">
    <source>
        <dbReference type="ARBA" id="ARBA00022448"/>
    </source>
</evidence>
<gene>
    <name evidence="6" type="ordered locus">KVU_PB0064</name>
</gene>
<evidence type="ECO:0000313" key="6">
    <source>
        <dbReference type="EMBL" id="AEM42742.1"/>
    </source>
</evidence>
<dbReference type="GO" id="GO:0016887">
    <property type="term" value="F:ATP hydrolysis activity"/>
    <property type="evidence" value="ECO:0007669"/>
    <property type="project" value="InterPro"/>
</dbReference>
<dbReference type="InterPro" id="IPR027417">
    <property type="entry name" value="P-loop_NTPase"/>
</dbReference>
<dbReference type="KEGG" id="kvl:KVU_PB0064"/>
<dbReference type="GO" id="GO:0055085">
    <property type="term" value="P:transmembrane transport"/>
    <property type="evidence" value="ECO:0007669"/>
    <property type="project" value="UniProtKB-ARBA"/>
</dbReference>
<dbReference type="PANTHER" id="PTHR43776">
    <property type="entry name" value="TRANSPORT ATP-BINDING PROTEIN"/>
    <property type="match status" value="1"/>
</dbReference>
<name>F9YBJ0_KETVW</name>
<dbReference type="NCBIfam" id="NF007739">
    <property type="entry name" value="PRK10419.1"/>
    <property type="match status" value="2"/>
</dbReference>
<dbReference type="PROSITE" id="PS50893">
    <property type="entry name" value="ABC_TRANSPORTER_2"/>
    <property type="match status" value="2"/>
</dbReference>
<dbReference type="SUPFAM" id="SSF52540">
    <property type="entry name" value="P-loop containing nucleoside triphosphate hydrolases"/>
    <property type="match status" value="2"/>
</dbReference>
<evidence type="ECO:0000256" key="3">
    <source>
        <dbReference type="ARBA" id="ARBA00022741"/>
    </source>
</evidence>
<dbReference type="Pfam" id="PF08352">
    <property type="entry name" value="oligo_HPY"/>
    <property type="match status" value="1"/>
</dbReference>
<dbReference type="GO" id="GO:0005886">
    <property type="term" value="C:plasma membrane"/>
    <property type="evidence" value="ECO:0007669"/>
    <property type="project" value="UniProtKB-SubCell"/>
</dbReference>
<dbReference type="Proteomes" id="UP000000692">
    <property type="component" value="Plasmid 2"/>
</dbReference>
<keyword evidence="4" id="KW-0067">ATP-binding</keyword>
<dbReference type="InterPro" id="IPR013563">
    <property type="entry name" value="Oligopep_ABC_C"/>
</dbReference>
<dbReference type="SMART" id="SM00382">
    <property type="entry name" value="AAA"/>
    <property type="match status" value="2"/>
</dbReference>
<protein>
    <submittedName>
        <fullName evidence="6">ABC transporter nucleotide binding/ATPase protein (Oligopeptide)</fullName>
    </submittedName>
</protein>